<gene>
    <name evidence="1" type="ORF">ACOLOM_LOCUS13595</name>
</gene>
<reference evidence="1" key="1">
    <citation type="submission" date="2021-06" db="EMBL/GenBank/DDBJ databases">
        <authorList>
            <person name="Kallberg Y."/>
            <person name="Tangrot J."/>
            <person name="Rosling A."/>
        </authorList>
    </citation>
    <scope>NUCLEOTIDE SEQUENCE</scope>
    <source>
        <strain evidence="1">CL356</strain>
    </source>
</reference>
<organism evidence="1 2">
    <name type="scientific">Acaulospora colombiana</name>
    <dbReference type="NCBI Taxonomy" id="27376"/>
    <lineage>
        <taxon>Eukaryota</taxon>
        <taxon>Fungi</taxon>
        <taxon>Fungi incertae sedis</taxon>
        <taxon>Mucoromycota</taxon>
        <taxon>Glomeromycotina</taxon>
        <taxon>Glomeromycetes</taxon>
        <taxon>Diversisporales</taxon>
        <taxon>Acaulosporaceae</taxon>
        <taxon>Acaulospora</taxon>
    </lineage>
</organism>
<accession>A0ACA9QXK2</accession>
<feature type="non-terminal residue" evidence="1">
    <location>
        <position position="191"/>
    </location>
</feature>
<comment type="caution">
    <text evidence="1">The sequence shown here is derived from an EMBL/GenBank/DDBJ whole genome shotgun (WGS) entry which is preliminary data.</text>
</comment>
<dbReference type="EMBL" id="CAJVPT010063186">
    <property type="protein sequence ID" value="CAG8768184.1"/>
    <property type="molecule type" value="Genomic_DNA"/>
</dbReference>
<protein>
    <submittedName>
        <fullName evidence="1">5745_t:CDS:1</fullName>
    </submittedName>
</protein>
<feature type="non-terminal residue" evidence="1">
    <location>
        <position position="1"/>
    </location>
</feature>
<evidence type="ECO:0000313" key="2">
    <source>
        <dbReference type="Proteomes" id="UP000789525"/>
    </source>
</evidence>
<proteinExistence type="predicted"/>
<name>A0ACA9QXK2_9GLOM</name>
<sequence length="191" mass="21227">ITKYIKKHKRSLFITAGITGGVYLLGKYAKWKINELQEKTQEEKRARENMRRRFQQRQSDCTFAIMDHLSTIADSLLTEFDVESIIVYLQRAKNTTASASSSIQSTPNVSPSTSVVLVDDSSASATPSSSMVFVEKDAGRMAESINNNDSSSGSSGQDSDEQSPTSTNHSALNKQLDKKSKVECWNEVKYK</sequence>
<dbReference type="Proteomes" id="UP000789525">
    <property type="component" value="Unassembled WGS sequence"/>
</dbReference>
<keyword evidence="2" id="KW-1185">Reference proteome</keyword>
<evidence type="ECO:0000313" key="1">
    <source>
        <dbReference type="EMBL" id="CAG8768184.1"/>
    </source>
</evidence>